<feature type="compositionally biased region" description="Low complexity" evidence="1">
    <location>
        <begin position="683"/>
        <end position="693"/>
    </location>
</feature>
<dbReference type="PANTHER" id="PTHR46192">
    <property type="entry name" value="BROAD-RANGE ACID PHOSPHATASE DET1"/>
    <property type="match status" value="1"/>
</dbReference>
<protein>
    <submittedName>
        <fullName evidence="3">Uncharacterized protein</fullName>
    </submittedName>
</protein>
<dbReference type="STRING" id="1169540.A0A0G4F2K1"/>
<name>A0A0G4F2K1_VITBC</name>
<feature type="compositionally biased region" description="Basic and acidic residues" evidence="1">
    <location>
        <begin position="298"/>
        <end position="310"/>
    </location>
</feature>
<gene>
    <name evidence="3" type="ORF">Vbra_2192</name>
</gene>
<dbReference type="InParanoid" id="A0A0G4F2K1"/>
<dbReference type="OrthoDB" id="426128at2759"/>
<feature type="region of interest" description="Disordered" evidence="1">
    <location>
        <begin position="240"/>
        <end position="352"/>
    </location>
</feature>
<feature type="compositionally biased region" description="Basic and acidic residues" evidence="1">
    <location>
        <begin position="572"/>
        <end position="590"/>
    </location>
</feature>
<feature type="compositionally biased region" description="Low complexity" evidence="1">
    <location>
        <begin position="712"/>
        <end position="725"/>
    </location>
</feature>
<feature type="compositionally biased region" description="Low complexity" evidence="1">
    <location>
        <begin position="591"/>
        <end position="610"/>
    </location>
</feature>
<accession>A0A0G4F2K1</accession>
<keyword evidence="2" id="KW-1133">Transmembrane helix</keyword>
<dbReference type="Gene3D" id="3.40.50.1240">
    <property type="entry name" value="Phosphoglycerate mutase-like"/>
    <property type="match status" value="2"/>
</dbReference>
<dbReference type="InterPro" id="IPR029033">
    <property type="entry name" value="His_PPase_superfam"/>
</dbReference>
<dbReference type="EMBL" id="CDMY01000361">
    <property type="protein sequence ID" value="CEM05605.1"/>
    <property type="molecule type" value="Genomic_DNA"/>
</dbReference>
<dbReference type="CDD" id="cd07067">
    <property type="entry name" value="HP_PGM_like"/>
    <property type="match status" value="2"/>
</dbReference>
<dbReference type="SMART" id="SM00855">
    <property type="entry name" value="PGAM"/>
    <property type="match status" value="1"/>
</dbReference>
<feature type="compositionally biased region" description="Pro residues" evidence="1">
    <location>
        <begin position="176"/>
        <end position="193"/>
    </location>
</feature>
<keyword evidence="4" id="KW-1185">Reference proteome</keyword>
<feature type="compositionally biased region" description="Basic and acidic residues" evidence="1">
    <location>
        <begin position="645"/>
        <end position="680"/>
    </location>
</feature>
<feature type="region of interest" description="Disordered" evidence="1">
    <location>
        <begin position="511"/>
        <end position="693"/>
    </location>
</feature>
<dbReference type="InterPro" id="IPR052765">
    <property type="entry name" value="PGM-Related"/>
</dbReference>
<evidence type="ECO:0000256" key="2">
    <source>
        <dbReference type="SAM" id="Phobius"/>
    </source>
</evidence>
<dbReference type="InterPro" id="IPR013078">
    <property type="entry name" value="His_Pase_superF_clade-1"/>
</dbReference>
<sequence>MLFERHDRTVAVPSRRRGRELPHSWAVHHHNDADMRHALGHLRQTLQSLMGAYLHHSNARRIIIVLGVCLAFYPLWKGVLRQYLEALLGKLVTKLMRSYKVKNMPKRVILVRHAESEGNVNAEVYTVTPDHLINLTPRGWEQAREAGRALRRIVCPVPLPSSATSSRSPSPATRTPKPPIAPPPSPPPSPPLPWPLSLIMPSAPRKESVKIYCSPYARAQQTISGMMESFVDYNYIPTRTHSHPPDFCLNNAFADGDRDRDRGDRERERERTEPHSTGPLPGHGGARRSRTPTKRTSTARERARHDRGEPASDDEESGGMECQTEMEGATATRVRSKARTKALPSQKERTDALMSSPMMRRPRGGMNRRRLAFPRQHVSGAAASVNDEASISVSEEPRLREQEFGFGKPLSQLREESAYRSICGHFYYRFPGGESGSDVFDRVSAFVEKLHRHFQHECCAENIVIVSHGLTIRLLLMRLLHWRVDEFHMMDNLHNGEIILLERTQPNGDLKPAHPLRWRTFKPPASRVIRPPLPPSAGRDQSRRATANDPRCSRTLSAPDIHSQEVPTDSTQLKDERKQNSRDIGAEERAAPATAATPAAAPDQQANEEPTAPPAPAAQAGGVMDGQLESSRQEEQEQPSASPLVDEHEQEQPSDHHHPPEPPSHTDEHEQGREAGRDGAHASIGGSSSFSSSLSLTILTAPTAPWKMATMPASASQPRSPSRAQTDGSEGREGEGEGDAGEAGEPG</sequence>
<dbReference type="Pfam" id="PF00300">
    <property type="entry name" value="His_Phos_1"/>
    <property type="match status" value="1"/>
</dbReference>
<feature type="transmembrane region" description="Helical" evidence="2">
    <location>
        <begin position="59"/>
        <end position="76"/>
    </location>
</feature>
<dbReference type="SUPFAM" id="SSF53254">
    <property type="entry name" value="Phosphoglycerate mutase-like"/>
    <property type="match status" value="2"/>
</dbReference>
<reference evidence="3 4" key="1">
    <citation type="submission" date="2014-11" db="EMBL/GenBank/DDBJ databases">
        <authorList>
            <person name="Zhu J."/>
            <person name="Qi W."/>
            <person name="Song R."/>
        </authorList>
    </citation>
    <scope>NUCLEOTIDE SEQUENCE [LARGE SCALE GENOMIC DNA]</scope>
</reference>
<dbReference type="AlphaFoldDB" id="A0A0G4F2K1"/>
<feature type="region of interest" description="Disordered" evidence="1">
    <location>
        <begin position="707"/>
        <end position="747"/>
    </location>
</feature>
<feature type="region of interest" description="Disordered" evidence="1">
    <location>
        <begin position="160"/>
        <end position="193"/>
    </location>
</feature>
<keyword evidence="2" id="KW-0472">Membrane</keyword>
<proteinExistence type="predicted"/>
<organism evidence="3 4">
    <name type="scientific">Vitrella brassicaformis (strain CCMP3155)</name>
    <dbReference type="NCBI Taxonomy" id="1169540"/>
    <lineage>
        <taxon>Eukaryota</taxon>
        <taxon>Sar</taxon>
        <taxon>Alveolata</taxon>
        <taxon>Colpodellida</taxon>
        <taxon>Vitrellaceae</taxon>
        <taxon>Vitrella</taxon>
    </lineage>
</organism>
<dbReference type="Proteomes" id="UP000041254">
    <property type="component" value="Unassembled WGS sequence"/>
</dbReference>
<feature type="compositionally biased region" description="Low complexity" evidence="1">
    <location>
        <begin position="160"/>
        <end position="175"/>
    </location>
</feature>
<feature type="compositionally biased region" description="Acidic residues" evidence="1">
    <location>
        <begin position="736"/>
        <end position="747"/>
    </location>
</feature>
<feature type="compositionally biased region" description="Basic and acidic residues" evidence="1">
    <location>
        <begin position="255"/>
        <end position="274"/>
    </location>
</feature>
<evidence type="ECO:0000256" key="1">
    <source>
        <dbReference type="SAM" id="MobiDB-lite"/>
    </source>
</evidence>
<keyword evidence="2" id="KW-0812">Transmembrane</keyword>
<evidence type="ECO:0000313" key="3">
    <source>
        <dbReference type="EMBL" id="CEM05605.1"/>
    </source>
</evidence>
<evidence type="ECO:0000313" key="4">
    <source>
        <dbReference type="Proteomes" id="UP000041254"/>
    </source>
</evidence>
<dbReference type="VEuPathDB" id="CryptoDB:Vbra_2192"/>